<evidence type="ECO:0000256" key="1">
    <source>
        <dbReference type="ARBA" id="ARBA00022679"/>
    </source>
</evidence>
<evidence type="ECO:0000313" key="3">
    <source>
        <dbReference type="EMBL" id="HIZ09415.1"/>
    </source>
</evidence>
<dbReference type="InterPro" id="IPR029063">
    <property type="entry name" value="SAM-dependent_MTases_sf"/>
</dbReference>
<dbReference type="AlphaFoldDB" id="A0A9D2IHN0"/>
<dbReference type="GO" id="GO:0016126">
    <property type="term" value="P:sterol biosynthetic process"/>
    <property type="evidence" value="ECO:0007669"/>
    <property type="project" value="TreeGrafter"/>
</dbReference>
<dbReference type="Pfam" id="PF08241">
    <property type="entry name" value="Methyltransf_11"/>
    <property type="match status" value="1"/>
</dbReference>
<organism evidence="3 4">
    <name type="scientific">Candidatus Borkfalkia avicola</name>
    <dbReference type="NCBI Taxonomy" id="2838503"/>
    <lineage>
        <taxon>Bacteria</taxon>
        <taxon>Bacillati</taxon>
        <taxon>Bacillota</taxon>
        <taxon>Clostridia</taxon>
        <taxon>Christensenellales</taxon>
        <taxon>Christensenellaceae</taxon>
        <taxon>Candidatus Borkfalkia</taxon>
    </lineage>
</organism>
<accession>A0A9D2IHN0</accession>
<gene>
    <name evidence="3" type="ORF">H9726_02885</name>
</gene>
<dbReference type="GO" id="GO:0032259">
    <property type="term" value="P:methylation"/>
    <property type="evidence" value="ECO:0007669"/>
    <property type="project" value="UniProtKB-KW"/>
</dbReference>
<dbReference type="PANTHER" id="PTHR44068">
    <property type="entry name" value="ZGC:194242"/>
    <property type="match status" value="1"/>
</dbReference>
<dbReference type="CDD" id="cd02440">
    <property type="entry name" value="AdoMet_MTases"/>
    <property type="match status" value="1"/>
</dbReference>
<sequence>MFGKRYIQNARRPEGIGGSILLSRMNVGHHAALAAWGLGFLPAAEGEVLDAGCGGGANVKRLLSLFPGSRVTGLDYSPVGVAKTARLNRKAIRAGRCEAVCGDAAAMPFADGRFSAVTAFETVYFWQPVRRAFAEVFRVLAPGGCFLVCNETDVPGAGRSSLIEGMTVYTAGELRALLEEAGFSAAEEHRAEGKGWVCLTARKEKQR</sequence>
<dbReference type="SUPFAM" id="SSF53335">
    <property type="entry name" value="S-adenosyl-L-methionine-dependent methyltransferases"/>
    <property type="match status" value="1"/>
</dbReference>
<name>A0A9D2IHN0_9FIRM</name>
<dbReference type="EMBL" id="DXCF01000015">
    <property type="protein sequence ID" value="HIZ09415.1"/>
    <property type="molecule type" value="Genomic_DNA"/>
</dbReference>
<dbReference type="PANTHER" id="PTHR44068:SF1">
    <property type="entry name" value="HYPOTHETICAL LOC100005854"/>
    <property type="match status" value="1"/>
</dbReference>
<proteinExistence type="predicted"/>
<dbReference type="InterPro" id="IPR050447">
    <property type="entry name" value="Erg6_SMT_methyltransf"/>
</dbReference>
<evidence type="ECO:0000313" key="4">
    <source>
        <dbReference type="Proteomes" id="UP000824025"/>
    </source>
</evidence>
<dbReference type="Gene3D" id="3.40.50.150">
    <property type="entry name" value="Vaccinia Virus protein VP39"/>
    <property type="match status" value="1"/>
</dbReference>
<dbReference type="InterPro" id="IPR013216">
    <property type="entry name" value="Methyltransf_11"/>
</dbReference>
<dbReference type="GO" id="GO:0003838">
    <property type="term" value="F:sterol 24-C-methyltransferase activity"/>
    <property type="evidence" value="ECO:0007669"/>
    <property type="project" value="TreeGrafter"/>
</dbReference>
<feature type="domain" description="Methyltransferase type 11" evidence="2">
    <location>
        <begin position="49"/>
        <end position="147"/>
    </location>
</feature>
<dbReference type="Proteomes" id="UP000824025">
    <property type="component" value="Unassembled WGS sequence"/>
</dbReference>
<reference evidence="3" key="2">
    <citation type="submission" date="2021-04" db="EMBL/GenBank/DDBJ databases">
        <authorList>
            <person name="Gilroy R."/>
        </authorList>
    </citation>
    <scope>NUCLEOTIDE SEQUENCE</scope>
    <source>
        <strain evidence="3">CHK192-19661</strain>
    </source>
</reference>
<protein>
    <submittedName>
        <fullName evidence="3">Class I SAM-dependent methyltransferase</fullName>
    </submittedName>
</protein>
<reference evidence="3" key="1">
    <citation type="journal article" date="2021" name="PeerJ">
        <title>Extensive microbial diversity within the chicken gut microbiome revealed by metagenomics and culture.</title>
        <authorList>
            <person name="Gilroy R."/>
            <person name="Ravi A."/>
            <person name="Getino M."/>
            <person name="Pursley I."/>
            <person name="Horton D.L."/>
            <person name="Alikhan N.F."/>
            <person name="Baker D."/>
            <person name="Gharbi K."/>
            <person name="Hall N."/>
            <person name="Watson M."/>
            <person name="Adriaenssens E.M."/>
            <person name="Foster-Nyarko E."/>
            <person name="Jarju S."/>
            <person name="Secka A."/>
            <person name="Antonio M."/>
            <person name="Oren A."/>
            <person name="Chaudhuri R.R."/>
            <person name="La Ragione R."/>
            <person name="Hildebrand F."/>
            <person name="Pallen M.J."/>
        </authorList>
    </citation>
    <scope>NUCLEOTIDE SEQUENCE</scope>
    <source>
        <strain evidence="3">CHK192-19661</strain>
    </source>
</reference>
<keyword evidence="3" id="KW-0489">Methyltransferase</keyword>
<evidence type="ECO:0000259" key="2">
    <source>
        <dbReference type="Pfam" id="PF08241"/>
    </source>
</evidence>
<keyword evidence="1" id="KW-0808">Transferase</keyword>
<comment type="caution">
    <text evidence="3">The sequence shown here is derived from an EMBL/GenBank/DDBJ whole genome shotgun (WGS) entry which is preliminary data.</text>
</comment>